<dbReference type="InterPro" id="IPR055312">
    <property type="entry name" value="FBL15-like"/>
</dbReference>
<evidence type="ECO:0000313" key="3">
    <source>
        <dbReference type="EMBL" id="OEL23164.1"/>
    </source>
</evidence>
<evidence type="ECO:0000256" key="1">
    <source>
        <dbReference type="SAM" id="MobiDB-lite"/>
    </source>
</evidence>
<dbReference type="InterPro" id="IPR001810">
    <property type="entry name" value="F-box_dom"/>
</dbReference>
<reference evidence="3 4" key="1">
    <citation type="submission" date="2016-09" db="EMBL/GenBank/DDBJ databases">
        <title>The draft genome of Dichanthelium oligosanthes: A C3 panicoid grass species.</title>
        <authorList>
            <person name="Studer A.J."/>
            <person name="Schnable J.C."/>
            <person name="Brutnell T.P."/>
        </authorList>
    </citation>
    <scope>NUCLEOTIDE SEQUENCE [LARGE SCALE GENOMIC DNA]</scope>
    <source>
        <strain evidence="4">cv. Kellogg 1175</strain>
        <tissue evidence="3">Leaf</tissue>
    </source>
</reference>
<protein>
    <recommendedName>
        <fullName evidence="2">F-box domain-containing protein</fullName>
    </recommendedName>
</protein>
<gene>
    <name evidence="3" type="ORF">BAE44_0015813</name>
</gene>
<dbReference type="PANTHER" id="PTHR34709:SF44">
    <property type="entry name" value="FBD DOMAIN-CONTAINING PROTEIN"/>
    <property type="match status" value="1"/>
</dbReference>
<dbReference type="EMBL" id="LWDX02043271">
    <property type="protein sequence ID" value="OEL23164.1"/>
    <property type="molecule type" value="Genomic_DNA"/>
</dbReference>
<feature type="region of interest" description="Disordered" evidence="1">
    <location>
        <begin position="1"/>
        <end position="28"/>
    </location>
</feature>
<sequence>MELRSGRSLLSEPPLGARRRRRPRTRPYCDNDGLDHISGLPDDLLHQILIRLRCARATAHTSVLSRRWRGLWRHLPDLSFRDI</sequence>
<dbReference type="SUPFAM" id="SSF81383">
    <property type="entry name" value="F-box domain"/>
    <property type="match status" value="1"/>
</dbReference>
<organism evidence="3 4">
    <name type="scientific">Dichanthelium oligosanthes</name>
    <dbReference type="NCBI Taxonomy" id="888268"/>
    <lineage>
        <taxon>Eukaryota</taxon>
        <taxon>Viridiplantae</taxon>
        <taxon>Streptophyta</taxon>
        <taxon>Embryophyta</taxon>
        <taxon>Tracheophyta</taxon>
        <taxon>Spermatophyta</taxon>
        <taxon>Magnoliopsida</taxon>
        <taxon>Liliopsida</taxon>
        <taxon>Poales</taxon>
        <taxon>Poaceae</taxon>
        <taxon>PACMAD clade</taxon>
        <taxon>Panicoideae</taxon>
        <taxon>Panicodae</taxon>
        <taxon>Paniceae</taxon>
        <taxon>Dichantheliinae</taxon>
        <taxon>Dichanthelium</taxon>
    </lineage>
</organism>
<keyword evidence="4" id="KW-1185">Reference proteome</keyword>
<dbReference type="PANTHER" id="PTHR34709">
    <property type="entry name" value="OS10G0396666 PROTEIN"/>
    <property type="match status" value="1"/>
</dbReference>
<comment type="caution">
    <text evidence="3">The sequence shown here is derived from an EMBL/GenBank/DDBJ whole genome shotgun (WGS) entry which is preliminary data.</text>
</comment>
<feature type="domain" description="F-box" evidence="2">
    <location>
        <begin position="37"/>
        <end position="76"/>
    </location>
</feature>
<evidence type="ECO:0000313" key="4">
    <source>
        <dbReference type="Proteomes" id="UP000095767"/>
    </source>
</evidence>
<dbReference type="OrthoDB" id="693840at2759"/>
<feature type="non-terminal residue" evidence="3">
    <location>
        <position position="83"/>
    </location>
</feature>
<name>A0A1E5VDS6_9POAL</name>
<proteinExistence type="predicted"/>
<dbReference type="Proteomes" id="UP000095767">
    <property type="component" value="Unassembled WGS sequence"/>
</dbReference>
<dbReference type="InterPro" id="IPR036047">
    <property type="entry name" value="F-box-like_dom_sf"/>
</dbReference>
<dbReference type="Pfam" id="PF00646">
    <property type="entry name" value="F-box"/>
    <property type="match status" value="1"/>
</dbReference>
<accession>A0A1E5VDS6</accession>
<dbReference type="AlphaFoldDB" id="A0A1E5VDS6"/>
<evidence type="ECO:0000259" key="2">
    <source>
        <dbReference type="Pfam" id="PF00646"/>
    </source>
</evidence>